<evidence type="ECO:0000313" key="2">
    <source>
        <dbReference type="Proteomes" id="UP001239111"/>
    </source>
</evidence>
<dbReference type="EMBL" id="CM056741">
    <property type="protein sequence ID" value="KAJ8685241.1"/>
    <property type="molecule type" value="Genomic_DNA"/>
</dbReference>
<proteinExistence type="predicted"/>
<dbReference type="Proteomes" id="UP001239111">
    <property type="component" value="Chromosome 1"/>
</dbReference>
<evidence type="ECO:0000313" key="1">
    <source>
        <dbReference type="EMBL" id="KAJ8685241.1"/>
    </source>
</evidence>
<reference evidence="1" key="1">
    <citation type="submission" date="2023-04" db="EMBL/GenBank/DDBJ databases">
        <title>A chromosome-level genome assembly of the parasitoid wasp Eretmocerus hayati.</title>
        <authorList>
            <person name="Zhong Y."/>
            <person name="Liu S."/>
            <person name="Liu Y."/>
        </authorList>
    </citation>
    <scope>NUCLEOTIDE SEQUENCE</scope>
    <source>
        <strain evidence="1">ZJU_SS_LIU_2023</strain>
    </source>
</reference>
<comment type="caution">
    <text evidence="1">The sequence shown here is derived from an EMBL/GenBank/DDBJ whole genome shotgun (WGS) entry which is preliminary data.</text>
</comment>
<sequence length="455" mass="50704">MVERRSRERRRRVRPEPVGAEAPGQHCPPVAAPLAVLTEEAEPTMDSGLDPVADSARAQQELQDWLEPRGAPTRQEVDPGQFEWPSSPPSIRRTTTPPRSIPRPIPSTTRGEAAGAAAPDEFREPALIIAPPNLPASERRELETAVELQLRQNWDPERGWQGYLDRRDEAAQILRPDQPIQYPQPYRGKRIHARTRSEWTPEIALQIRRDRIQARDNRRAMEREYEPAHNCPRCATAYTLWEGRPAHEARFGPSATVTRPPQEPERQPAPMEIEGVREQPNQSAAVSQPPSTPPPSATTRRQDEREPTRPPTTPPSGSTTMDAEEPRRFLHRPQTLPPVRDSGAERTTTLPRPFPVLPEERHIEAPATVAPVPAPRTIFTTASATPPPNIAAASVNSSAPASITMPIPGLARLMAAMTPADHEEFRVLVAVAVTMPQSVQEQMYAAFFDRIRQAQ</sequence>
<organism evidence="1 2">
    <name type="scientific">Eretmocerus hayati</name>
    <dbReference type="NCBI Taxonomy" id="131215"/>
    <lineage>
        <taxon>Eukaryota</taxon>
        <taxon>Metazoa</taxon>
        <taxon>Ecdysozoa</taxon>
        <taxon>Arthropoda</taxon>
        <taxon>Hexapoda</taxon>
        <taxon>Insecta</taxon>
        <taxon>Pterygota</taxon>
        <taxon>Neoptera</taxon>
        <taxon>Endopterygota</taxon>
        <taxon>Hymenoptera</taxon>
        <taxon>Apocrita</taxon>
        <taxon>Proctotrupomorpha</taxon>
        <taxon>Chalcidoidea</taxon>
        <taxon>Aphelinidae</taxon>
        <taxon>Aphelininae</taxon>
        <taxon>Eretmocerus</taxon>
    </lineage>
</organism>
<name>A0ACC2PR03_9HYME</name>
<gene>
    <name evidence="1" type="ORF">QAD02_021034</name>
</gene>
<keyword evidence="2" id="KW-1185">Reference proteome</keyword>
<protein>
    <submittedName>
        <fullName evidence="1">Uncharacterized protein</fullName>
    </submittedName>
</protein>
<accession>A0ACC2PR03</accession>